<organism evidence="2 3">
    <name type="scientific">Thiomonas arsenitoxydans (strain DSM 22701 / CIP 110005 / 3As)</name>
    <dbReference type="NCBI Taxonomy" id="426114"/>
    <lineage>
        <taxon>Bacteria</taxon>
        <taxon>Pseudomonadati</taxon>
        <taxon>Pseudomonadota</taxon>
        <taxon>Betaproteobacteria</taxon>
        <taxon>Burkholderiales</taxon>
        <taxon>Thiomonas</taxon>
    </lineage>
</organism>
<dbReference type="PANTHER" id="PTHR32063">
    <property type="match status" value="1"/>
</dbReference>
<reference evidence="2 3" key="1">
    <citation type="submission" date="2015-03" db="EMBL/GenBank/DDBJ databases">
        <authorList>
            <person name="Regsiter A."/>
            <person name="william w."/>
        </authorList>
    </citation>
    <scope>NUCLEOTIDE SEQUENCE [LARGE SCALE GENOMIC DNA]</scope>
    <source>
        <strain evidence="2 3">CB1</strain>
    </source>
</reference>
<name>A0ABM9T0M6_THIA3</name>
<feature type="transmembrane region" description="Helical" evidence="1">
    <location>
        <begin position="558"/>
        <end position="579"/>
    </location>
</feature>
<dbReference type="EMBL" id="CTRI01000002">
    <property type="protein sequence ID" value="CQR26699.1"/>
    <property type="molecule type" value="Genomic_DNA"/>
</dbReference>
<feature type="transmembrane region" description="Helical" evidence="1">
    <location>
        <begin position="355"/>
        <end position="374"/>
    </location>
</feature>
<feature type="transmembrane region" description="Helical" evidence="1">
    <location>
        <begin position="487"/>
        <end position="508"/>
    </location>
</feature>
<feature type="transmembrane region" description="Helical" evidence="1">
    <location>
        <begin position="381"/>
        <end position="401"/>
    </location>
</feature>
<feature type="transmembrane region" description="Helical" evidence="1">
    <location>
        <begin position="935"/>
        <end position="954"/>
    </location>
</feature>
<dbReference type="PANTHER" id="PTHR32063:SF16">
    <property type="entry name" value="CATION EFFLUX SYSTEM (ACRB_ACRD_ACRF FAMILY)"/>
    <property type="match status" value="1"/>
</dbReference>
<dbReference type="Gene3D" id="3.30.70.1430">
    <property type="entry name" value="Multidrug efflux transporter AcrB pore domain"/>
    <property type="match status" value="2"/>
</dbReference>
<dbReference type="Gene3D" id="3.30.2090.10">
    <property type="entry name" value="Multidrug efflux transporter AcrB TolC docking domain, DN and DC subdomains"/>
    <property type="match status" value="2"/>
</dbReference>
<gene>
    <name evidence="2" type="ORF">THICB1_100220</name>
</gene>
<dbReference type="Pfam" id="PF00873">
    <property type="entry name" value="ACR_tran"/>
    <property type="match status" value="1"/>
</dbReference>
<feature type="transmembrane region" description="Helical" evidence="1">
    <location>
        <begin position="987"/>
        <end position="1012"/>
    </location>
</feature>
<dbReference type="InterPro" id="IPR001036">
    <property type="entry name" value="Acrflvin-R"/>
</dbReference>
<evidence type="ECO:0000256" key="1">
    <source>
        <dbReference type="SAM" id="Phobius"/>
    </source>
</evidence>
<comment type="caution">
    <text evidence="2">The sequence shown here is derived from an EMBL/GenBank/DDBJ whole genome shotgun (WGS) entry which is preliminary data.</text>
</comment>
<dbReference type="SUPFAM" id="SSF82714">
    <property type="entry name" value="Multidrug efflux transporter AcrB TolC docking domain, DN and DC subdomains"/>
    <property type="match status" value="2"/>
</dbReference>
<dbReference type="SUPFAM" id="SSF82693">
    <property type="entry name" value="Multidrug efflux transporter AcrB pore domain, PN1, PN2, PC1 and PC2 subdomains"/>
    <property type="match status" value="3"/>
</dbReference>
<dbReference type="InterPro" id="IPR027463">
    <property type="entry name" value="AcrB_DN_DC_subdom"/>
</dbReference>
<keyword evidence="1" id="KW-0472">Membrane</keyword>
<feature type="transmembrane region" description="Helical" evidence="1">
    <location>
        <begin position="460"/>
        <end position="481"/>
    </location>
</feature>
<feature type="transmembrane region" description="Helical" evidence="1">
    <location>
        <begin position="407"/>
        <end position="427"/>
    </location>
</feature>
<sequence>MAEHAAPMNSAGKLARAFIESKITALIMVGLTLAGVLALLVTPREYNPQIVVPAANIIVAKPGAGPQEIQNLVVKPLEAIMASMSGVDHTYGYATNDFGVVTVQFKVGEDQEKSLVKMYNQLMQNLDRIPPGAMQPVIKPINVDDVPILTLTLSSATMNGMQLRDVGEKVLAHLRNVPGVSFTEVVGGAPRAVNVAISPSKLAAAGIPLEQLDKILQGSNAAAPIGNLVDGNKVTPVRIDSFLGNAQQVGDILIGAPNGKPVYLKDVAKVTEGPEQVDDLSHFAWGLAAKGKPHGQEMSAVTLAIAKKSGTNAVVVVHDVLAKLSEIESYALPQGVHVTVTRDDGHKANEAVNTLVEHLGIAIVSVSLLLWFFLGWREAGIVTLTVPLTLFAVLTVDLIVGQSINRITLFALILSLGLLVDGAIVVIENIHRHLHGGPVKNFNRTVIQATNEIGNPTNMATLAVILAFVPMAFVSGMMGPFMRPIPINVPVAMIASLILAYTVVPWAARVWLSKKAMREALAHSSSLEEEGAHKQDKLHTAYLSLIEPLLRNRVQRNLMFLAVLLLLIVAMLMPAWQFIRPSGMNGPLSALGVELKMLPNDNTNTFLVQIDTPAGSTLERTDQVARAVGDVLATNPYVVDYQTFVGQAAPIDFASLVRGDMLKRGDNFAQIRVNLVGKDERSVESHAIVQKLYEQLAPVRARFPSTFIKLFETPPGPPVRAQVMAELYGPSYATLRSSAKDVLGDFDKTYGLMNQDDSVTSTTSEYRIKIDRQKAAMSGIVPGQIIQLLHNYVSGLKVGAVHDSNALEPVNIIVRVPRADRQSPQQLLDVPIQNAQGKVIPLSSIATVEKTTLAKPIYSRDQHPVVYVGGEMIHSSPVYATLSLNSMLDGKKLANGTTFTTGNLGFTETPASDLKGYQLLWGGEMRLTLDVFRDLGAAFMVALVFIYLLLVAYYKSFLLPVIVMGAIPLTLIGVFPGHWITHQSFTATSMIGVIALAGVVVRNSLLLIDFILDYRARGYSLQESVAQAGAVRLRPILLTALAIMFGSAIMVSDPVFGGLAVSLIFGTLLSTILTLLVIPLLYYVWQIRVKPKVPPKAPAAPPEPVLTT</sequence>
<feature type="transmembrane region" description="Helical" evidence="1">
    <location>
        <begin position="961"/>
        <end position="981"/>
    </location>
</feature>
<dbReference type="Gene3D" id="1.20.1640.10">
    <property type="entry name" value="Multidrug efflux transporter AcrB transmembrane domain"/>
    <property type="match status" value="2"/>
</dbReference>
<dbReference type="SUPFAM" id="SSF82866">
    <property type="entry name" value="Multidrug efflux transporter AcrB transmembrane domain"/>
    <property type="match status" value="2"/>
</dbReference>
<dbReference type="PRINTS" id="PR00702">
    <property type="entry name" value="ACRIFLAVINRP"/>
</dbReference>
<accession>A0ABM9T0M6</accession>
<evidence type="ECO:0000313" key="3">
    <source>
        <dbReference type="Proteomes" id="UP000078599"/>
    </source>
</evidence>
<proteinExistence type="predicted"/>
<dbReference type="RefSeq" id="WP_041608908.1">
    <property type="nucleotide sequence ID" value="NC_014145.1"/>
</dbReference>
<keyword evidence="1" id="KW-1133">Transmembrane helix</keyword>
<keyword evidence="3" id="KW-1185">Reference proteome</keyword>
<feature type="transmembrane region" description="Helical" evidence="1">
    <location>
        <begin position="1033"/>
        <end position="1051"/>
    </location>
</feature>
<keyword evidence="1" id="KW-0812">Transmembrane</keyword>
<feature type="transmembrane region" description="Helical" evidence="1">
    <location>
        <begin position="1063"/>
        <end position="1085"/>
    </location>
</feature>
<evidence type="ECO:0000313" key="2">
    <source>
        <dbReference type="EMBL" id="CQR26699.1"/>
    </source>
</evidence>
<feature type="transmembrane region" description="Helical" evidence="1">
    <location>
        <begin position="23"/>
        <end position="41"/>
    </location>
</feature>
<dbReference type="Proteomes" id="UP000078599">
    <property type="component" value="Unassembled WGS sequence"/>
</dbReference>
<protein>
    <submittedName>
        <fullName evidence="2">Acriflavin resistance protein</fullName>
    </submittedName>
</protein>
<dbReference type="Gene3D" id="3.30.70.1320">
    <property type="entry name" value="Multidrug efflux transporter AcrB pore domain like"/>
    <property type="match status" value="1"/>
</dbReference>
<dbReference type="Gene3D" id="3.30.70.1440">
    <property type="entry name" value="Multidrug efflux transporter AcrB pore domain"/>
    <property type="match status" value="1"/>
</dbReference>